<evidence type="ECO:0000313" key="1">
    <source>
        <dbReference type="EMBL" id="TDL26655.1"/>
    </source>
</evidence>
<dbReference type="EMBL" id="ML170161">
    <property type="protein sequence ID" value="TDL26655.1"/>
    <property type="molecule type" value="Genomic_DNA"/>
</dbReference>
<dbReference type="Proteomes" id="UP000294933">
    <property type="component" value="Unassembled WGS sequence"/>
</dbReference>
<gene>
    <name evidence="1" type="ORF">BD410DRAFT_530461</name>
</gene>
<accession>A0A4Y7QGV5</accession>
<proteinExistence type="predicted"/>
<evidence type="ECO:0000313" key="2">
    <source>
        <dbReference type="Proteomes" id="UP000294933"/>
    </source>
</evidence>
<organism evidence="1 2">
    <name type="scientific">Rickenella mellea</name>
    <dbReference type="NCBI Taxonomy" id="50990"/>
    <lineage>
        <taxon>Eukaryota</taxon>
        <taxon>Fungi</taxon>
        <taxon>Dikarya</taxon>
        <taxon>Basidiomycota</taxon>
        <taxon>Agaricomycotina</taxon>
        <taxon>Agaricomycetes</taxon>
        <taxon>Hymenochaetales</taxon>
        <taxon>Rickenellaceae</taxon>
        <taxon>Rickenella</taxon>
    </lineage>
</organism>
<name>A0A4Y7QGV5_9AGAM</name>
<sequence>MRKISPELTDIVIDYLHDHRPALCSCGLVCRSWLASSRFHLFSTLKLDFYYDFREGFPTIGSPDSTIPPYVRHLKLDVHYIWEERLVYGLSMLPAFGALKSISISLVP</sequence>
<reference evidence="1 2" key="1">
    <citation type="submission" date="2018-06" db="EMBL/GenBank/DDBJ databases">
        <title>A transcriptomic atlas of mushroom development highlights an independent origin of complex multicellularity.</title>
        <authorList>
            <consortium name="DOE Joint Genome Institute"/>
            <person name="Krizsan K."/>
            <person name="Almasi E."/>
            <person name="Merenyi Z."/>
            <person name="Sahu N."/>
            <person name="Viragh M."/>
            <person name="Koszo T."/>
            <person name="Mondo S."/>
            <person name="Kiss B."/>
            <person name="Balint B."/>
            <person name="Kues U."/>
            <person name="Barry K."/>
            <person name="Hegedus J.C."/>
            <person name="Henrissat B."/>
            <person name="Johnson J."/>
            <person name="Lipzen A."/>
            <person name="Ohm R."/>
            <person name="Nagy I."/>
            <person name="Pangilinan J."/>
            <person name="Yan J."/>
            <person name="Xiong Y."/>
            <person name="Grigoriev I.V."/>
            <person name="Hibbett D.S."/>
            <person name="Nagy L.G."/>
        </authorList>
    </citation>
    <scope>NUCLEOTIDE SEQUENCE [LARGE SCALE GENOMIC DNA]</scope>
    <source>
        <strain evidence="1 2">SZMC22713</strain>
    </source>
</reference>
<dbReference type="OrthoDB" id="2921803at2759"/>
<dbReference type="STRING" id="50990.A0A4Y7QGV5"/>
<evidence type="ECO:0008006" key="3">
    <source>
        <dbReference type="Google" id="ProtNLM"/>
    </source>
</evidence>
<protein>
    <recommendedName>
        <fullName evidence="3">F-box domain-containing protein</fullName>
    </recommendedName>
</protein>
<dbReference type="AlphaFoldDB" id="A0A4Y7QGV5"/>
<dbReference type="VEuPathDB" id="FungiDB:BD410DRAFT_530461"/>
<keyword evidence="2" id="KW-1185">Reference proteome</keyword>